<dbReference type="Proteomes" id="UP001530315">
    <property type="component" value="Unassembled WGS sequence"/>
</dbReference>
<dbReference type="AlphaFoldDB" id="A0ABD3MNS1"/>
<comment type="caution">
    <text evidence="1">The sequence shown here is derived from an EMBL/GenBank/DDBJ whole genome shotgun (WGS) entry which is preliminary data.</text>
</comment>
<proteinExistence type="predicted"/>
<dbReference type="EMBL" id="JALLAZ020001796">
    <property type="protein sequence ID" value="KAL3763626.1"/>
    <property type="molecule type" value="Genomic_DNA"/>
</dbReference>
<evidence type="ECO:0000313" key="2">
    <source>
        <dbReference type="Proteomes" id="UP001530315"/>
    </source>
</evidence>
<reference evidence="1 2" key="1">
    <citation type="submission" date="2024-10" db="EMBL/GenBank/DDBJ databases">
        <title>Updated reference genomes for cyclostephanoid diatoms.</title>
        <authorList>
            <person name="Roberts W.R."/>
            <person name="Alverson A.J."/>
        </authorList>
    </citation>
    <scope>NUCLEOTIDE SEQUENCE [LARGE SCALE GENOMIC DNA]</scope>
    <source>
        <strain evidence="1 2">AJA276-08</strain>
    </source>
</reference>
<name>A0ABD3MNS1_9STRA</name>
<protein>
    <submittedName>
        <fullName evidence="1">Uncharacterized protein</fullName>
    </submittedName>
</protein>
<sequence length="405" mass="45735">MTAELQKRKFADIGSGRSILCRSTKVPNVMLLSLAIVYPLNMYYLAHLPLDLTHGASSSLSWQDTPTPYKDTIKNYIPSSCEKYIIEHAEQLGYASTKVGTANEPWLNLASGCAIWLDPKVSNEEIYNGLRSYLKDLNDYNEAMKKFEPIPDLFDDIKKGNYDVCLSAKVHPDGLSALFPGKQLSLSKSGYVEPLTPPMRSFEGMCGGGGGVMDIDYLVHDFEAMCRNLKPTSRRVFIDLGASLDHGTGNPVGQLLGDYEKFGFHFDHIYAFEVKFTKPEDVYGSLLNEKYFPAYHWINVGVNEKVGDKLNPLNSILQKYTEDDFIVFKLDIDINSIELPLAQQLLAGGVNGMYHRLIDQFYFEHHVHFSEIAYAWNETMEGTIKDTLDLFYGLRSKGITSHFWP</sequence>
<keyword evidence="2" id="KW-1185">Reference proteome</keyword>
<gene>
    <name evidence="1" type="ORF">ACHAW5_001048</name>
</gene>
<accession>A0ABD3MNS1</accession>
<evidence type="ECO:0000313" key="1">
    <source>
        <dbReference type="EMBL" id="KAL3763626.1"/>
    </source>
</evidence>
<organism evidence="1 2">
    <name type="scientific">Stephanodiscus triporus</name>
    <dbReference type="NCBI Taxonomy" id="2934178"/>
    <lineage>
        <taxon>Eukaryota</taxon>
        <taxon>Sar</taxon>
        <taxon>Stramenopiles</taxon>
        <taxon>Ochrophyta</taxon>
        <taxon>Bacillariophyta</taxon>
        <taxon>Coscinodiscophyceae</taxon>
        <taxon>Thalassiosirophycidae</taxon>
        <taxon>Stephanodiscales</taxon>
        <taxon>Stephanodiscaceae</taxon>
        <taxon>Stephanodiscus</taxon>
    </lineage>
</organism>